<dbReference type="EMBL" id="LR593887">
    <property type="protein sequence ID" value="VTS05167.1"/>
    <property type="molecule type" value="Genomic_DNA"/>
</dbReference>
<dbReference type="InterPro" id="IPR044691">
    <property type="entry name" value="DCC1_Trx"/>
</dbReference>
<dbReference type="EMBL" id="LR586016">
    <property type="protein sequence ID" value="VIP03900.1"/>
    <property type="molecule type" value="Genomic_DNA"/>
</dbReference>
<dbReference type="AlphaFoldDB" id="A0A6C2YQI4"/>
<dbReference type="InParanoid" id="A0A6C2YQI4"/>
<evidence type="ECO:0000256" key="1">
    <source>
        <dbReference type="SAM" id="MobiDB-lite"/>
    </source>
</evidence>
<dbReference type="Pfam" id="PF04134">
    <property type="entry name" value="DCC1-like"/>
    <property type="match status" value="1"/>
</dbReference>
<name>A0A6C2YQI4_9BACT</name>
<accession>A0A6C2YQI4</accession>
<feature type="region of interest" description="Disordered" evidence="1">
    <location>
        <begin position="136"/>
        <end position="158"/>
    </location>
</feature>
<keyword evidence="3" id="KW-1185">Reference proteome</keyword>
<sequence length="158" mass="17861">MESSVATPLRTDQGIVLFDGTCAFCRKSISILKKLDWRGKLQYQDATDQAHWPTTETPLQMSRLMEEMHVVTPDRKRVFAGFRAFRWIAGRLPLLMPLVPFFYIPGVPQLGQRIYLLIAKYRYQLVPCHDGVCSLPPRKPQTPKAKPAETADSSGAKG</sequence>
<dbReference type="GO" id="GO:0015035">
    <property type="term" value="F:protein-disulfide reductase activity"/>
    <property type="evidence" value="ECO:0007669"/>
    <property type="project" value="InterPro"/>
</dbReference>
<gene>
    <name evidence="2" type="ORF">GMBLW1_00600</name>
</gene>
<organism evidence="2">
    <name type="scientific">Tuwongella immobilis</name>
    <dbReference type="NCBI Taxonomy" id="692036"/>
    <lineage>
        <taxon>Bacteria</taxon>
        <taxon>Pseudomonadati</taxon>
        <taxon>Planctomycetota</taxon>
        <taxon>Planctomycetia</taxon>
        <taxon>Gemmatales</taxon>
        <taxon>Gemmataceae</taxon>
        <taxon>Tuwongella</taxon>
    </lineage>
</organism>
<dbReference type="PANTHER" id="PTHR34290">
    <property type="entry name" value="SI:CH73-390P7.2"/>
    <property type="match status" value="1"/>
</dbReference>
<evidence type="ECO:0000313" key="2">
    <source>
        <dbReference type="EMBL" id="VIP03900.1"/>
    </source>
</evidence>
<dbReference type="KEGG" id="tim:GMBLW1_00600"/>
<dbReference type="Proteomes" id="UP000464378">
    <property type="component" value="Chromosome"/>
</dbReference>
<dbReference type="RefSeq" id="WP_162659046.1">
    <property type="nucleotide sequence ID" value="NZ_LR593887.1"/>
</dbReference>
<protein>
    <recommendedName>
        <fullName evidence="4">DUF393 domain-containing protein</fullName>
    </recommendedName>
</protein>
<proteinExistence type="predicted"/>
<evidence type="ECO:0008006" key="4">
    <source>
        <dbReference type="Google" id="ProtNLM"/>
    </source>
</evidence>
<reference evidence="2" key="1">
    <citation type="submission" date="2019-04" db="EMBL/GenBank/DDBJ databases">
        <authorList>
            <consortium name="Science for Life Laboratories"/>
        </authorList>
    </citation>
    <scope>NUCLEOTIDE SEQUENCE</scope>
    <source>
        <strain evidence="2">MBLW1</strain>
    </source>
</reference>
<evidence type="ECO:0000313" key="3">
    <source>
        <dbReference type="Proteomes" id="UP000464378"/>
    </source>
</evidence>
<dbReference type="PANTHER" id="PTHR34290:SF2">
    <property type="entry name" value="OS04G0668800 PROTEIN"/>
    <property type="match status" value="1"/>
</dbReference>
<dbReference type="InterPro" id="IPR007263">
    <property type="entry name" value="DCC1-like"/>
</dbReference>